<evidence type="ECO:0000256" key="1">
    <source>
        <dbReference type="SAM" id="SignalP"/>
    </source>
</evidence>
<evidence type="ECO:0008006" key="4">
    <source>
        <dbReference type="Google" id="ProtNLM"/>
    </source>
</evidence>
<accession>A0ABW8J7V3</accession>
<feature type="chain" id="PRO_5046677583" description="DUF1850 domain-containing protein" evidence="1">
    <location>
        <begin position="18"/>
        <end position="164"/>
    </location>
</feature>
<dbReference type="RefSeq" id="WP_404614879.1">
    <property type="nucleotide sequence ID" value="NZ_JADIKK010000008.1"/>
</dbReference>
<evidence type="ECO:0000313" key="3">
    <source>
        <dbReference type="Proteomes" id="UP001620339"/>
    </source>
</evidence>
<protein>
    <recommendedName>
        <fullName evidence="4">DUF1850 domain-containing protein</fullName>
    </recommendedName>
</protein>
<name>A0ABW8J7V3_9GAMM</name>
<proteinExistence type="predicted"/>
<gene>
    <name evidence="2" type="ORF">ISP25_14450</name>
</gene>
<dbReference type="EMBL" id="JADIKK010000008">
    <property type="protein sequence ID" value="MFK2878274.1"/>
    <property type="molecule type" value="Genomic_DNA"/>
</dbReference>
<dbReference type="Proteomes" id="UP001620339">
    <property type="component" value="Unassembled WGS sequence"/>
</dbReference>
<feature type="signal peptide" evidence="1">
    <location>
        <begin position="1"/>
        <end position="17"/>
    </location>
</feature>
<keyword evidence="3" id="KW-1185">Reference proteome</keyword>
<sequence length="164" mass="17313">MKAFLALLLGLISPVVAAQGHGITVLSSGVVLEGGRHLLKMQVWNCTNHEIEVPLGELPWAGNTLGLVLYPGGKISGVPLKEESPIADFPATGIKIKAGGHIEGDAQLEPRFGDLSRYDKGDGLLVFWSYDVSWITGGEPMFAVGVVPLGKMKLVAPGRKAGCQ</sequence>
<reference evidence="2 3" key="1">
    <citation type="submission" date="2020-10" db="EMBL/GenBank/DDBJ databases">
        <title>Phylogeny of dyella-like bacteria.</title>
        <authorList>
            <person name="Fu J."/>
        </authorList>
    </citation>
    <scope>NUCLEOTIDE SEQUENCE [LARGE SCALE GENOMIC DNA]</scope>
    <source>
        <strain evidence="2 3">KACC 19113</strain>
    </source>
</reference>
<keyword evidence="1" id="KW-0732">Signal</keyword>
<organism evidence="2 3">
    <name type="scientific">Rhodanobacter hydrolyticus</name>
    <dbReference type="NCBI Taxonomy" id="2250595"/>
    <lineage>
        <taxon>Bacteria</taxon>
        <taxon>Pseudomonadati</taxon>
        <taxon>Pseudomonadota</taxon>
        <taxon>Gammaproteobacteria</taxon>
        <taxon>Lysobacterales</taxon>
        <taxon>Rhodanobacteraceae</taxon>
        <taxon>Rhodanobacter</taxon>
    </lineage>
</organism>
<comment type="caution">
    <text evidence="2">The sequence shown here is derived from an EMBL/GenBank/DDBJ whole genome shotgun (WGS) entry which is preliminary data.</text>
</comment>
<evidence type="ECO:0000313" key="2">
    <source>
        <dbReference type="EMBL" id="MFK2878274.1"/>
    </source>
</evidence>